<comment type="caution">
    <text evidence="1">The sequence shown here is derived from an EMBL/GenBank/DDBJ whole genome shotgun (WGS) entry which is preliminary data.</text>
</comment>
<proteinExistence type="predicted"/>
<dbReference type="RefSeq" id="WP_345219427.1">
    <property type="nucleotide sequence ID" value="NZ_BAAAXE010000002.1"/>
</dbReference>
<dbReference type="Proteomes" id="UP001589718">
    <property type="component" value="Unassembled WGS sequence"/>
</dbReference>
<accession>A0ABV5P6A0</accession>
<reference evidence="1 2" key="1">
    <citation type="submission" date="2024-09" db="EMBL/GenBank/DDBJ databases">
        <authorList>
            <person name="Sun Q."/>
            <person name="Mori K."/>
        </authorList>
    </citation>
    <scope>NUCLEOTIDE SEQUENCE [LARGE SCALE GENOMIC DNA]</scope>
    <source>
        <strain evidence="1 2">JCM 4362</strain>
    </source>
</reference>
<dbReference type="GO" id="GO:0016746">
    <property type="term" value="F:acyltransferase activity"/>
    <property type="evidence" value="ECO:0007669"/>
    <property type="project" value="UniProtKB-KW"/>
</dbReference>
<dbReference type="Gene3D" id="3.40.630.30">
    <property type="match status" value="1"/>
</dbReference>
<evidence type="ECO:0000313" key="1">
    <source>
        <dbReference type="EMBL" id="MFB9518702.1"/>
    </source>
</evidence>
<dbReference type="SUPFAM" id="SSF55729">
    <property type="entry name" value="Acyl-CoA N-acyltransferases (Nat)"/>
    <property type="match status" value="1"/>
</dbReference>
<dbReference type="EMBL" id="JBHMCR010000001">
    <property type="protein sequence ID" value="MFB9518702.1"/>
    <property type="molecule type" value="Genomic_DNA"/>
</dbReference>
<gene>
    <name evidence="1" type="ORF">ACFFTU_01880</name>
</gene>
<organism evidence="1 2">
    <name type="scientific">Streptomyces cremeus</name>
    <dbReference type="NCBI Taxonomy" id="66881"/>
    <lineage>
        <taxon>Bacteria</taxon>
        <taxon>Bacillati</taxon>
        <taxon>Actinomycetota</taxon>
        <taxon>Actinomycetes</taxon>
        <taxon>Kitasatosporales</taxon>
        <taxon>Streptomycetaceae</taxon>
        <taxon>Streptomyces</taxon>
    </lineage>
</organism>
<sequence>MSAAPGAGRPATVRVAVHRSLDKADTGRWDALLGPRGFYAATPWLRHAEGTAATPPYYFTAFDGPEPVGVLPGYPLEHGTPFVFCSPGRVVDSIHRSATGEDAPWTAELLPALACGGRNPSHTKAGVHAGLDRARQHETLAALVQAAEREAWAADLQAVSFLYVDEDDDLLRGVLTEQQYVALPGQTAYSLPVPDDGSFDTYLARFEQRRRVKIKRELRALDEAGVTYLTQPLTADIIDQLAPLELALYAKHGTPADADAFKAVLRSIADRAGAAARVTTAYLDGHLTGFVLTFTHRGEMYARQAGFDYAAQGKLPLYFGLVYYELLRTALAEGLSQIHYSTGSDRVKLSRGCTPRRQFAYVKARRAEHGERLSHLAQHWSSS</sequence>
<protein>
    <submittedName>
        <fullName evidence="1">GNAT family N-acetyltransferase</fullName>
        <ecNumber evidence="1">2.3.1.-</ecNumber>
    </submittedName>
</protein>
<name>A0ABV5P6A0_STRCM</name>
<dbReference type="EC" id="2.3.1.-" evidence="1"/>
<keyword evidence="1" id="KW-0808">Transferase</keyword>
<dbReference type="InterPro" id="IPR007434">
    <property type="entry name" value="FemAB-like"/>
</dbReference>
<keyword evidence="2" id="KW-1185">Reference proteome</keyword>
<keyword evidence="1" id="KW-0012">Acyltransferase</keyword>
<evidence type="ECO:0000313" key="2">
    <source>
        <dbReference type="Proteomes" id="UP001589718"/>
    </source>
</evidence>
<dbReference type="InterPro" id="IPR016181">
    <property type="entry name" value="Acyl_CoA_acyltransferase"/>
</dbReference>
<dbReference type="Pfam" id="PF04339">
    <property type="entry name" value="FemAB_like"/>
    <property type="match status" value="1"/>
</dbReference>